<name>A0A2N5SDV5_9BASI</name>
<gene>
    <name evidence="3" type="ORF">PCANC_25665</name>
</gene>
<feature type="signal peptide" evidence="2">
    <location>
        <begin position="1"/>
        <end position="19"/>
    </location>
</feature>
<protein>
    <submittedName>
        <fullName evidence="3">Uncharacterized protein</fullName>
    </submittedName>
</protein>
<organism evidence="3 4">
    <name type="scientific">Puccinia coronata f. sp. avenae</name>
    <dbReference type="NCBI Taxonomy" id="200324"/>
    <lineage>
        <taxon>Eukaryota</taxon>
        <taxon>Fungi</taxon>
        <taxon>Dikarya</taxon>
        <taxon>Basidiomycota</taxon>
        <taxon>Pucciniomycotina</taxon>
        <taxon>Pucciniomycetes</taxon>
        <taxon>Pucciniales</taxon>
        <taxon>Pucciniaceae</taxon>
        <taxon>Puccinia</taxon>
    </lineage>
</organism>
<dbReference type="AlphaFoldDB" id="A0A2N5SDV5"/>
<evidence type="ECO:0000313" key="3">
    <source>
        <dbReference type="EMBL" id="PLW11448.1"/>
    </source>
</evidence>
<evidence type="ECO:0000256" key="1">
    <source>
        <dbReference type="SAM" id="MobiDB-lite"/>
    </source>
</evidence>
<proteinExistence type="predicted"/>
<feature type="chain" id="PRO_5014898328" evidence="2">
    <location>
        <begin position="20"/>
        <end position="291"/>
    </location>
</feature>
<feature type="compositionally biased region" description="Low complexity" evidence="1">
    <location>
        <begin position="278"/>
        <end position="291"/>
    </location>
</feature>
<keyword evidence="4" id="KW-1185">Reference proteome</keyword>
<reference evidence="3 4" key="1">
    <citation type="submission" date="2017-11" db="EMBL/GenBank/DDBJ databases">
        <title>De novo assembly and phasing of dikaryotic genomes from two isolates of Puccinia coronata f. sp. avenae, the causal agent of oat crown rust.</title>
        <authorList>
            <person name="Miller M.E."/>
            <person name="Zhang Y."/>
            <person name="Omidvar V."/>
            <person name="Sperschneider J."/>
            <person name="Schwessinger B."/>
            <person name="Raley C."/>
            <person name="Palmer J.M."/>
            <person name="Garnica D."/>
            <person name="Upadhyaya N."/>
            <person name="Rathjen J."/>
            <person name="Taylor J.M."/>
            <person name="Park R.F."/>
            <person name="Dodds P.N."/>
            <person name="Hirsch C.D."/>
            <person name="Kianian S.F."/>
            <person name="Figueroa M."/>
        </authorList>
    </citation>
    <scope>NUCLEOTIDE SEQUENCE [LARGE SCALE GENOMIC DNA]</scope>
    <source>
        <strain evidence="3">12NC29</strain>
    </source>
</reference>
<comment type="caution">
    <text evidence="3">The sequence shown here is derived from an EMBL/GenBank/DDBJ whole genome shotgun (WGS) entry which is preliminary data.</text>
</comment>
<keyword evidence="2" id="KW-0732">Signal</keyword>
<feature type="region of interest" description="Disordered" evidence="1">
    <location>
        <begin position="258"/>
        <end position="291"/>
    </location>
</feature>
<accession>A0A2N5SDV5</accession>
<dbReference type="Proteomes" id="UP000235388">
    <property type="component" value="Unassembled WGS sequence"/>
</dbReference>
<dbReference type="EMBL" id="PGCJ01001019">
    <property type="protein sequence ID" value="PLW11448.1"/>
    <property type="molecule type" value="Genomic_DNA"/>
</dbReference>
<evidence type="ECO:0000256" key="2">
    <source>
        <dbReference type="SAM" id="SignalP"/>
    </source>
</evidence>
<evidence type="ECO:0000313" key="4">
    <source>
        <dbReference type="Proteomes" id="UP000235388"/>
    </source>
</evidence>
<dbReference type="OrthoDB" id="2497493at2759"/>
<sequence>MQLRQLVTVLGFCLSQVHAIPAVDPDTDATVRSIVQLVTAPHEALETGTSKLSKDQIRDVGETPYLYSHQIVAGLGEAHNSLAYLAEGENGKISSLIEGSMLGYTHTILAELPENVKKSRFEIYRNSLYSRIHDFVRQVGPQAWHEKAQVAVGNLKNELQQAILKLTKVQVSPAGDKEILEKIKKITAQFQEDHKAILQKMSRMEKHMITHLPSQYELAPMEYRSVEEVENALKETNVAHVPAAMPVDFVIHQHPVPEKASPVSEKVSSPPTHHVLHAQPPATLPQAAAAA</sequence>